<dbReference type="InterPro" id="IPR054707">
    <property type="entry name" value="DhpH_subs-bd"/>
</dbReference>
<dbReference type="AlphaFoldDB" id="A0A9W8XPB5"/>
<dbReference type="PANTHER" id="PTHR47469">
    <property type="entry name" value="MONOOXYGENASE-LIKE"/>
    <property type="match status" value="1"/>
</dbReference>
<feature type="domain" description="2,6-dihydroxypyridine 3-monooxygenase substrate binding" evidence="1">
    <location>
        <begin position="204"/>
        <end position="338"/>
    </location>
</feature>
<name>A0A9W8XPB5_9PLEO</name>
<evidence type="ECO:0000313" key="3">
    <source>
        <dbReference type="Proteomes" id="UP001140513"/>
    </source>
</evidence>
<gene>
    <name evidence="2" type="ORF">N0V89_003858</name>
</gene>
<keyword evidence="3" id="KW-1185">Reference proteome</keyword>
<dbReference type="PANTHER" id="PTHR47469:SF2">
    <property type="entry name" value="OS06G0597600 PROTEIN"/>
    <property type="match status" value="1"/>
</dbReference>
<dbReference type="Proteomes" id="UP001140513">
    <property type="component" value="Unassembled WGS sequence"/>
</dbReference>
<dbReference type="Gene3D" id="3.30.9.60">
    <property type="match status" value="1"/>
</dbReference>
<accession>A0A9W8XPB5</accession>
<dbReference type="OrthoDB" id="16820at2759"/>
<dbReference type="GeneID" id="80907388"/>
<evidence type="ECO:0000259" key="1">
    <source>
        <dbReference type="Pfam" id="PF22607"/>
    </source>
</evidence>
<protein>
    <recommendedName>
        <fullName evidence="1">2,6-dihydroxypyridine 3-monooxygenase substrate binding domain-containing protein</fullName>
    </recommendedName>
</protein>
<dbReference type="Pfam" id="PF22607">
    <property type="entry name" value="FAD_binding-like"/>
    <property type="match status" value="1"/>
</dbReference>
<evidence type="ECO:0000313" key="2">
    <source>
        <dbReference type="EMBL" id="KAJ4355837.1"/>
    </source>
</evidence>
<dbReference type="SUPFAM" id="SSF54373">
    <property type="entry name" value="FAD-linked reductases, C-terminal domain"/>
    <property type="match status" value="1"/>
</dbReference>
<dbReference type="EMBL" id="JAPEUX010000003">
    <property type="protein sequence ID" value="KAJ4355837.1"/>
    <property type="molecule type" value="Genomic_DNA"/>
</dbReference>
<dbReference type="PRINTS" id="PR00420">
    <property type="entry name" value="RNGMNOXGNASE"/>
</dbReference>
<dbReference type="RefSeq" id="XP_056072963.1">
    <property type="nucleotide sequence ID" value="XM_056212655.1"/>
</dbReference>
<organism evidence="2 3">
    <name type="scientific">Didymosphaeria variabile</name>
    <dbReference type="NCBI Taxonomy" id="1932322"/>
    <lineage>
        <taxon>Eukaryota</taxon>
        <taxon>Fungi</taxon>
        <taxon>Dikarya</taxon>
        <taxon>Ascomycota</taxon>
        <taxon>Pezizomycotina</taxon>
        <taxon>Dothideomycetes</taxon>
        <taxon>Pleosporomycetidae</taxon>
        <taxon>Pleosporales</taxon>
        <taxon>Massarineae</taxon>
        <taxon>Didymosphaeriaceae</taxon>
        <taxon>Didymosphaeria</taxon>
    </lineage>
</organism>
<comment type="caution">
    <text evidence="2">The sequence shown here is derived from an EMBL/GenBank/DDBJ whole genome shotgun (WGS) entry which is preliminary data.</text>
</comment>
<dbReference type="InterPro" id="IPR053212">
    <property type="entry name" value="DHP_3-monooxygenase"/>
</dbReference>
<reference evidence="2" key="1">
    <citation type="submission" date="2022-10" db="EMBL/GenBank/DDBJ databases">
        <title>Tapping the CABI collections for fungal endophytes: first genome assemblies for Collariella, Neodidymelliopsis, Ascochyta clinopodiicola, Didymella pomorum, Didymosphaeria variabile, Neocosmospora piperis and Neocucurbitaria cava.</title>
        <authorList>
            <person name="Hill R."/>
        </authorList>
    </citation>
    <scope>NUCLEOTIDE SEQUENCE</scope>
    <source>
        <strain evidence="2">IMI 356815</strain>
    </source>
</reference>
<sequence>MASQATESFRDPSNDKPEPLDIVIVGGSLGGLCTALALRSLPQCHRITILERNSTPLLHNQGAGIVAGGDTLDFFKRYDRCNRSLAVSSQRRQYLDKDGDIVHKEDMVQNMTSWDLVYYILRANVDYVESAYCKVPQRRVDEAEVRHLHGHKVTGIEKCGEKVSVAYTTTDNGEGTMEADLVVGADGPSSTVRSLLQPDVQRTYAGYVALRGTVREDDVTPETLEAFKDRFAFFHTRGVQILAYLIPGENGTLEPGQRLVNFVYYTNFPSKSLDEPSEELAELMTDVDGVRHRITMPPGKTNPKAWEKQRVIASEKLPPQFAEIVRATKKPFVQAVTDVISPKNEFLDGKVILLGDALAGFRPHTVASTSQAAFDAMILSDMLRGEVDRKEWKKQTMGYARTIQKRGVDMGNRSQHQDLLLEEHIHDRNLASKPREEEIWPSWAIADVA</sequence>
<dbReference type="Gene3D" id="3.50.50.60">
    <property type="entry name" value="FAD/NAD(P)-binding domain"/>
    <property type="match status" value="1"/>
</dbReference>
<dbReference type="SUPFAM" id="SSF51905">
    <property type="entry name" value="FAD/NAD(P)-binding domain"/>
    <property type="match status" value="1"/>
</dbReference>
<proteinExistence type="predicted"/>
<dbReference type="InterPro" id="IPR036188">
    <property type="entry name" value="FAD/NAD-bd_sf"/>
</dbReference>